<protein>
    <recommendedName>
        <fullName evidence="4">General stress protein 17M-like domain-containing protein</fullName>
    </recommendedName>
</protein>
<comment type="caution">
    <text evidence="2">The sequence shown here is derived from an EMBL/GenBank/DDBJ whole genome shotgun (WGS) entry which is preliminary data.</text>
</comment>
<organism evidence="2 3">
    <name type="scientific">Natranaerobius trueperi</name>
    <dbReference type="NCBI Taxonomy" id="759412"/>
    <lineage>
        <taxon>Bacteria</taxon>
        <taxon>Bacillati</taxon>
        <taxon>Bacillota</taxon>
        <taxon>Clostridia</taxon>
        <taxon>Natranaerobiales</taxon>
        <taxon>Natranaerobiaceae</taxon>
        <taxon>Natranaerobius</taxon>
    </lineage>
</organism>
<feature type="compositionally biased region" description="Polar residues" evidence="1">
    <location>
        <begin position="47"/>
        <end position="58"/>
    </location>
</feature>
<keyword evidence="3" id="KW-1185">Reference proteome</keyword>
<gene>
    <name evidence="2" type="ORF">CDO51_04360</name>
</gene>
<dbReference type="RefSeq" id="WP_089023083.1">
    <property type="nucleotide sequence ID" value="NZ_NIQC01000006.1"/>
</dbReference>
<name>A0A226BZ26_9FIRM</name>
<evidence type="ECO:0000313" key="2">
    <source>
        <dbReference type="EMBL" id="OWZ84298.1"/>
    </source>
</evidence>
<evidence type="ECO:0008006" key="4">
    <source>
        <dbReference type="Google" id="ProtNLM"/>
    </source>
</evidence>
<dbReference type="PANTHER" id="PTHR36109:SF2">
    <property type="entry name" value="MEMBRANE PROTEIN"/>
    <property type="match status" value="1"/>
</dbReference>
<sequence length="165" mass="16892">MSKTVVGLFSSADRAENCINSLRERGFGDNEISLVAKDENREADQGDGSTTMSYDNQNLGDGTATGGVLGGLAGLMAGVGALVIPGLGPIIAAGPIAGVLTGAVTGGVAGGLIDYGIPEQRGEYYESRVKEGDVLLLIETRSEKADEAESIISEYGADNVEAHSK</sequence>
<evidence type="ECO:0000313" key="3">
    <source>
        <dbReference type="Proteomes" id="UP000214588"/>
    </source>
</evidence>
<proteinExistence type="predicted"/>
<accession>A0A226BZ26</accession>
<feature type="region of interest" description="Disordered" evidence="1">
    <location>
        <begin position="37"/>
        <end position="58"/>
    </location>
</feature>
<dbReference type="PANTHER" id="PTHR36109">
    <property type="entry name" value="MEMBRANE PROTEIN-RELATED"/>
    <property type="match status" value="1"/>
</dbReference>
<dbReference type="AlphaFoldDB" id="A0A226BZ26"/>
<dbReference type="EMBL" id="NIQC01000006">
    <property type="protein sequence ID" value="OWZ84298.1"/>
    <property type="molecule type" value="Genomic_DNA"/>
</dbReference>
<evidence type="ECO:0000256" key="1">
    <source>
        <dbReference type="SAM" id="MobiDB-lite"/>
    </source>
</evidence>
<reference evidence="2 3" key="1">
    <citation type="submission" date="2017-06" db="EMBL/GenBank/DDBJ databases">
        <title>Draft Genome Sequence of Natranaerobius trueperi halophilic, alkalithermophilic bacteria from soda lakes.</title>
        <authorList>
            <person name="Zhao B."/>
        </authorList>
    </citation>
    <scope>NUCLEOTIDE SEQUENCE [LARGE SCALE GENOMIC DNA]</scope>
    <source>
        <strain evidence="2 3">DSM 18760</strain>
    </source>
</reference>
<dbReference type="OrthoDB" id="514402at2"/>
<dbReference type="Proteomes" id="UP000214588">
    <property type="component" value="Unassembled WGS sequence"/>
</dbReference>
<dbReference type="InterPro" id="IPR052948">
    <property type="entry name" value="Low_temp-induced_all0457"/>
</dbReference>